<dbReference type="Gene3D" id="1.10.630.10">
    <property type="entry name" value="Cytochrome P450"/>
    <property type="match status" value="1"/>
</dbReference>
<dbReference type="AlphaFoldDB" id="A0A917K373"/>
<dbReference type="GO" id="GO:0020037">
    <property type="term" value="F:heme binding"/>
    <property type="evidence" value="ECO:0007669"/>
    <property type="project" value="InterPro"/>
</dbReference>
<protein>
    <recommendedName>
        <fullName evidence="4">Cytochrome P450</fullName>
    </recommendedName>
</protein>
<proteinExistence type="predicted"/>
<dbReference type="Proteomes" id="UP000657574">
    <property type="component" value="Unassembled WGS sequence"/>
</dbReference>
<dbReference type="GO" id="GO:0016705">
    <property type="term" value="F:oxidoreductase activity, acting on paired donors, with incorporation or reduction of molecular oxygen"/>
    <property type="evidence" value="ECO:0007669"/>
    <property type="project" value="InterPro"/>
</dbReference>
<dbReference type="GO" id="GO:0005506">
    <property type="term" value="F:iron ion binding"/>
    <property type="evidence" value="ECO:0007669"/>
    <property type="project" value="InterPro"/>
</dbReference>
<comment type="caution">
    <text evidence="2">The sequence shown here is derived from an EMBL/GenBank/DDBJ whole genome shotgun (WGS) entry which is preliminary data.</text>
</comment>
<organism evidence="2 3">
    <name type="scientific">Streptomyces brasiliensis</name>
    <dbReference type="NCBI Taxonomy" id="1954"/>
    <lineage>
        <taxon>Bacteria</taxon>
        <taxon>Bacillati</taxon>
        <taxon>Actinomycetota</taxon>
        <taxon>Actinomycetes</taxon>
        <taxon>Kitasatosporales</taxon>
        <taxon>Streptomycetaceae</taxon>
        <taxon>Streptomyces</taxon>
    </lineage>
</organism>
<name>A0A917K373_9ACTN</name>
<reference evidence="2" key="2">
    <citation type="submission" date="2020-09" db="EMBL/GenBank/DDBJ databases">
        <authorList>
            <person name="Sun Q."/>
            <person name="Ohkuma M."/>
        </authorList>
    </citation>
    <scope>NUCLEOTIDE SEQUENCE</scope>
    <source>
        <strain evidence="2">JCM 3086</strain>
    </source>
</reference>
<dbReference type="EMBL" id="BMQA01000001">
    <property type="protein sequence ID" value="GGI99122.1"/>
    <property type="molecule type" value="Genomic_DNA"/>
</dbReference>
<sequence>MTARPLTRPESRGAVLDELLPRIPHRSAVGLARIALEDVEPRDGRRAQASAAKREPEVFTDPDRIAPDSAPRPHLAFGHGPRHCTGALLGRLPSCKSARCRSGCPGCAWPSRSTRWPGVAGR</sequence>
<evidence type="ECO:0000256" key="1">
    <source>
        <dbReference type="SAM" id="MobiDB-lite"/>
    </source>
</evidence>
<dbReference type="InterPro" id="IPR036396">
    <property type="entry name" value="Cyt_P450_sf"/>
</dbReference>
<gene>
    <name evidence="2" type="ORF">GCM10010121_006700</name>
</gene>
<feature type="compositionally biased region" description="Basic and acidic residues" evidence="1">
    <location>
        <begin position="41"/>
        <end position="66"/>
    </location>
</feature>
<dbReference type="GO" id="GO:0004497">
    <property type="term" value="F:monooxygenase activity"/>
    <property type="evidence" value="ECO:0007669"/>
    <property type="project" value="InterPro"/>
</dbReference>
<keyword evidence="3" id="KW-1185">Reference proteome</keyword>
<feature type="region of interest" description="Disordered" evidence="1">
    <location>
        <begin position="41"/>
        <end position="72"/>
    </location>
</feature>
<dbReference type="SUPFAM" id="SSF48264">
    <property type="entry name" value="Cytochrome P450"/>
    <property type="match status" value="1"/>
</dbReference>
<accession>A0A917K373</accession>
<evidence type="ECO:0000313" key="2">
    <source>
        <dbReference type="EMBL" id="GGI99122.1"/>
    </source>
</evidence>
<reference evidence="2" key="1">
    <citation type="journal article" date="2014" name="Int. J. Syst. Evol. Microbiol.">
        <title>Complete genome sequence of Corynebacterium casei LMG S-19264T (=DSM 44701T), isolated from a smear-ripened cheese.</title>
        <authorList>
            <consortium name="US DOE Joint Genome Institute (JGI-PGF)"/>
            <person name="Walter F."/>
            <person name="Albersmeier A."/>
            <person name="Kalinowski J."/>
            <person name="Ruckert C."/>
        </authorList>
    </citation>
    <scope>NUCLEOTIDE SEQUENCE</scope>
    <source>
        <strain evidence="2">JCM 3086</strain>
    </source>
</reference>
<evidence type="ECO:0008006" key="4">
    <source>
        <dbReference type="Google" id="ProtNLM"/>
    </source>
</evidence>
<evidence type="ECO:0000313" key="3">
    <source>
        <dbReference type="Proteomes" id="UP000657574"/>
    </source>
</evidence>